<dbReference type="RefSeq" id="XP_012796157.2">
    <property type="nucleotide sequence ID" value="XM_012940703.2"/>
</dbReference>
<accession>A0A094ZTG0</accession>
<evidence type="ECO:0000256" key="4">
    <source>
        <dbReference type="SAM" id="MobiDB-lite"/>
    </source>
</evidence>
<dbReference type="Pfam" id="PF12012">
    <property type="entry name" value="DUF3504"/>
    <property type="match status" value="2"/>
</dbReference>
<keyword evidence="1" id="KW-1017">Isopeptide bond</keyword>
<protein>
    <submittedName>
        <fullName evidence="6">Zinc finger MYM-type protein 3</fullName>
    </submittedName>
</protein>
<keyword evidence="3" id="KW-0832">Ubl conjugation</keyword>
<dbReference type="PANTHER" id="PTHR46963">
    <property type="entry name" value="SIMILAR TO RIKEN CDNA E130308A19"/>
    <property type="match status" value="1"/>
</dbReference>
<feature type="region of interest" description="Disordered" evidence="4">
    <location>
        <begin position="562"/>
        <end position="597"/>
    </location>
</feature>
<reference evidence="6" key="1">
    <citation type="journal article" date="2012" name="Nat. Genet.">
        <title>Whole-genome sequence of Schistosoma haematobium.</title>
        <authorList>
            <person name="Young N.D."/>
            <person name="Jex A.R."/>
            <person name="Li B."/>
            <person name="Liu S."/>
            <person name="Yang L."/>
            <person name="Xiong Z."/>
            <person name="Li Y."/>
            <person name="Cantacessi C."/>
            <person name="Hall R.S."/>
            <person name="Xu X."/>
            <person name="Chen F."/>
            <person name="Wu X."/>
            <person name="Zerlotini A."/>
            <person name="Oliveira G."/>
            <person name="Hofmann A."/>
            <person name="Zhang G."/>
            <person name="Fang X."/>
            <person name="Kang Y."/>
            <person name="Campbell B.E."/>
            <person name="Loukas A."/>
            <person name="Ranganathan S."/>
            <person name="Rollinson D."/>
            <person name="Rinaldi G."/>
            <person name="Brindley P.J."/>
            <person name="Yang H."/>
            <person name="Wang J."/>
            <person name="Wang J."/>
            <person name="Gasser R.B."/>
        </authorList>
    </citation>
    <scope>NUCLEOTIDE SEQUENCE [LARGE SCALE GENOMIC DNA]</scope>
</reference>
<evidence type="ECO:0000256" key="3">
    <source>
        <dbReference type="ARBA" id="ARBA00022843"/>
    </source>
</evidence>
<dbReference type="InterPro" id="IPR042838">
    <property type="entry name" value="KIAA1958"/>
</dbReference>
<organism evidence="6">
    <name type="scientific">Schistosoma haematobium</name>
    <name type="common">Blood fluke</name>
    <dbReference type="NCBI Taxonomy" id="6185"/>
    <lineage>
        <taxon>Eukaryota</taxon>
        <taxon>Metazoa</taxon>
        <taxon>Spiralia</taxon>
        <taxon>Lophotrochozoa</taxon>
        <taxon>Platyhelminthes</taxon>
        <taxon>Trematoda</taxon>
        <taxon>Digenea</taxon>
        <taxon>Strigeidida</taxon>
        <taxon>Schistosomatoidea</taxon>
        <taxon>Schistosomatidae</taxon>
        <taxon>Schistosoma</taxon>
    </lineage>
</organism>
<dbReference type="PANTHER" id="PTHR46963:SF5">
    <property type="entry name" value="GLUTAMINE RICH 1 LIKE 2 KRUPPEL-ASSOCIATED BOX CONTAINING [PROVISIONAL]"/>
    <property type="match status" value="1"/>
</dbReference>
<keyword evidence="2" id="KW-0597">Phosphoprotein</keyword>
<feature type="domain" description="ZMYM2-like/QRICH1 C-terminal" evidence="5">
    <location>
        <begin position="2302"/>
        <end position="2437"/>
    </location>
</feature>
<feature type="domain" description="ZMYM2-like/QRICH1 C-terminal" evidence="5">
    <location>
        <begin position="283"/>
        <end position="447"/>
    </location>
</feature>
<gene>
    <name evidence="6" type="ORF">MS3_04693</name>
</gene>
<feature type="compositionally biased region" description="Low complexity" evidence="4">
    <location>
        <begin position="1727"/>
        <end position="1745"/>
    </location>
</feature>
<evidence type="ECO:0000259" key="5">
    <source>
        <dbReference type="Pfam" id="PF12012"/>
    </source>
</evidence>
<dbReference type="KEGG" id="shx:MS3_00011138"/>
<feature type="region of interest" description="Disordered" evidence="4">
    <location>
        <begin position="1726"/>
        <end position="1745"/>
    </location>
</feature>
<dbReference type="EMBL" id="KL250771">
    <property type="protein sequence ID" value="KGB36394.1"/>
    <property type="molecule type" value="Genomic_DNA"/>
</dbReference>
<proteinExistence type="predicted"/>
<evidence type="ECO:0000256" key="2">
    <source>
        <dbReference type="ARBA" id="ARBA00022553"/>
    </source>
</evidence>
<feature type="compositionally biased region" description="Polar residues" evidence="4">
    <location>
        <begin position="588"/>
        <end position="597"/>
    </location>
</feature>
<evidence type="ECO:0000313" key="6">
    <source>
        <dbReference type="EMBL" id="KGB36394.1"/>
    </source>
</evidence>
<sequence length="2650" mass="289381">MDISLSDNIMTSELDDQLVSISNHHSHSNSTVSTHVSNCNDFTGTTYFTTNVLGNVITHNLQHVANLQSDCNNGVLLDEQDVDHNIGVGSDNDVVGDDNDDNLFDDLSAAIEAINEANRLNSACDNDIDEIDGVCCDDYESGVVVSNVMSSSSAVQQLQSLRNNVPAITTFHSISSSSSPCHFVTHPLFANIPITTTTSIGTATTNQLTLFKCDTADRKVEEDQYIHENENLVEKPDPTELEPNNCISHIPSLMTASSSRSISSVQSSWRLLLRPIFEKALIERLWTSGELGSSNPHSLLLSMWFYISRHFGIGCRTDHAKLAYGNIVIGVNSTTGERHLQFTSLPHGAVSVGTLRKVSKSTKEFAPPVKPRQPDTLLPECLTKPDRCPVRLFEAFCSHRPCSSNSVESPFYLQPERCNSIIHASMNNPTWFTSNALGKNKIGSMLNGALQNIGMPVGRQVNLGRFCDSLIAAAFSHSGGGNVGEALRSLLFLNCRPNHHIPESLLPSITLYAENIVQMSTTPNSPVYTYLTKICSTKAVKNVKKSSLKLAKIPSKLSYSVSVNHKSNNHDVNDNDDDDDGNHHSTNVTSNLPVTSTTNHNCIDRVGVNNLNPLSTTPTEGNVCINSKQTTIRYNDHHSLDDEDDDVDDVAIDSFDLDNSNSSINNPTTDGLHSVHQQLQDSHVRTGIGTINSNNNDNNGNDELLNCLPKVKLSSSQENLNVDVSQTYPFGNIIQAQGGSGQTLFDINSSQLLHSQHQLQYSNFPQQQQLNNPTEFLFTPLSYPPNTNVNISSFSPAVIFVPASYTTAIGHNRMEFVAGPDGTAVDTSDSSVVASSSSTIPSNLGICSSISAALPLDENMIDISRLGGIENIMPTTMISSSTPIKQSSPEVTVSHCSQPELATKSNLSSNRNDTIIRCQPNDDIRIDLRKTGGGSGRSVKLELRELLDLVLAAAARTPNCLVLADSGKIYSPLPGTSQRPPVGLVTQLLWRARALDDRGPWILTFSMWWLMQHYFGIGSRMHHVRLRWGHLRLVSNVIDPLTGELCEAIEYVGPSAFTTVKACALLESNSSSKDQPVRRVYPSSGWGEAEIAVASALASEHSANRPRVRPLEIDPTVPPVPARSGPDFVSLYKSFARHRQQASLLPEAPFYVQPLQSSTSALQSKSAIAWFSVGALGKNRIGALMRNIVDKVVRPDMQRIATAALSAATTACVIAADRAALALNQREKFNCVMANRCATTTTSTIIANHNTISSNRNNDNNYTSDLNYRQQSLVDKLSCLLGTNMSGMTNASNDILLTSSSPTIMNNTTITRTISTGSNNTTTIGNNNNPNIMMLSRLDNPETTSILLSSTPTLLHSSRTEEMCSSNNQFLLKLPKLMQQSVSSLPSSIVSSCSSNSLMNTNNNNISLSSMITPLSGKLSSPPPPPPVQTSSSTLADFRNQILYETSPVQQQQQNFVHDNDRIIVNPTTQLSANSFILLTTVDGHTFLAPSSSIYPPTSTATTTIATNQSNSYILMPNSTSTGTNTAFNTTNISLQQSEQFDPIQLQSHQANLNSLQQSTFILSSSSNPTLKTQNSLTTTKINPTASSPATTTSRAFNQPVACHLISHPSSNNNNSTNAVPVNLILLSTSTSPGFCSAPIVLNTTLQPQIQHHQEQSQYCNLQTIYQSDKRQCDFDFNLHSASRDGGAFMDSLQPLIIQRNDSNIATIVLNTNNDDIPVRRTITLMNSSNPTNRTNSSNSNNNINDNCRMKLSQVSTSSAPTTTTTTCITTTTTILPACNQIFYGRNSLQHQQLQSPLQGYEISDHQNLTSSTNVGGTTTTSALIQVSPLKSDYNAQNGSIVQALSYTADRQPITITQPDDVVGDVGHNGVTQSQFSALIEAKLEPSTINSHSLLQQNNHLVTSANSMHNQPIITFLPLNNDYLFNNSSNNFTSTTATTGTTTSTIAHEIGSTTSRTTTTNNNNKPDIYFEVPLSNRDLSSSVQTVYRLLYTDNSGRTIITNESALINEAGHVIINNDSINNNNNNHGVSSENNSNNVLNAMSILGAEYSPYHSSSCASSSTDHYTIDHLPNIINRQRQSIPCPYVGFSPVSSASTLTTASTLSVPLLSIGNTFTLSSTALKLQQSKHSSVTTSNMTNRLLTSNQHNNHNINNNLDEIHVDFMNGMSNTGTTTTSTTNTTTTATARNATNISFDGGNQFISGYHHQIKMDDSCYSSSSVVTTATNPMMSKGHYHNVHNNNDSSTTTNNNNIRNNSLLTLPSLSSMTCHLTPVEPKPDQLRTLQSVINSASAFQCSDFPAYVEQLFRKGILSGRRPWCLNFTAWFINTLVFEVENRTEHVSLRWGDFRLCQTADRQTEYIYFINRITNKRYYLAGSPTSCCALGYKKSEFDMKSIHEPPVRCPCPVAIFKELRDRRPSGCLDPYSKFYLQPRNVECPDANDIEEIHDKVQKCHLLPANSNWFTEHAWGKNKLGGLFAEASKLAGLPTIWLRKHRSRNFFPGGGGSGIGALGNLHHHNQYFHKTDNNIDSDTNLYKCNTSTTEDDAEHAIITSKENKEMVSSTHTENKRRRLMNPVKDVVSTTSSNTATTSTTSMVSTTATTIIGTMNSTMTVDQKASNPHWFDQCKFICIVQKGRNKPITLTNSNVLEGSQ</sequence>
<dbReference type="InterPro" id="IPR021893">
    <property type="entry name" value="ZMYM2-like_C"/>
</dbReference>
<name>A0A094ZTG0_SCHHA</name>
<evidence type="ECO:0000256" key="1">
    <source>
        <dbReference type="ARBA" id="ARBA00022499"/>
    </source>
</evidence>